<evidence type="ECO:0000313" key="4">
    <source>
        <dbReference type="Proteomes" id="UP001596113"/>
    </source>
</evidence>
<gene>
    <name evidence="3" type="ORF">ACFPOF_20695</name>
</gene>
<sequence length="816" mass="87685">MRKTIGALLVSALLAGTVVLGGGANAAGGTDVGIWYSTWYSKLPDIRGDWRTGFGGSSLNQFVADVNGDGKDDAVTFNAGGIWQVALSNGSGFGAPTQWISGFGAGSQDQLLADVNGDGKPDAVAYFNSDVNGDSQAGDWYVALSNGGNFQAGTLWKSGAGYNATRRMLGDVNGDGKSDIVAFFAAVSGGTWSAALSDGSSFGAFNVWRTNFGGASSNQFVADTNKDGKADAIVFSSDGNWFNALSTGTSFAPEAYWTAGHGYGSVAQYAYDGNGDGFADAYVYFNADLISPDGKTGDYVGREYARDLKKIDSGDTLMNSGFGYQATRFMHGNVTGDMYGWQANVAFYAGVNGGTWKVERYRQNDSVASDTWAGFSPKPALLYRPLTLGSYQTYDSGDAAVIDEHLATIADAKIDWLLLDETNGLNNVSGAILNRAARLAQRIKSWNDNAANRDIRYAFAIGRAQWTQDPLSIEQEAGQVWDEFANHPSYGGSNYYYQLDGKPLLVVYVGASVQNAWRNYTGSKANSNHFTVRFASNAAAGEYGWQLSAAGTVDNDEVMNVMPGWNNHVGNLPIVNRNKGTFYSQLTWERVLNRPVKPRIVMINSFNEFAEDTGIQIADTSGLAATSEKWTNSEGVLDPAMYWNMTKNYIRQLQVPTSTSKASSGFSSTQGANGWSYEEWQFSGTTRMIVPMTWDAGNCRWKGGATYALIGNNWQHPDVNRQSVRVFTASSAGSVTVTGNIAKQTANGNGVRVQIRKNDQVIWPSGGGYVTVTDTAGVTPFLTTTVAVGDKFQFVLDSNGAIDYDGTNWNPTVTYS</sequence>
<proteinExistence type="predicted"/>
<dbReference type="Gene3D" id="3.20.20.80">
    <property type="entry name" value="Glycosidases"/>
    <property type="match status" value="1"/>
</dbReference>
<dbReference type="RefSeq" id="WP_378136180.1">
    <property type="nucleotide sequence ID" value="NZ_JBHSMI010000029.1"/>
</dbReference>
<evidence type="ECO:0000256" key="2">
    <source>
        <dbReference type="SAM" id="SignalP"/>
    </source>
</evidence>
<dbReference type="Pfam" id="PF13517">
    <property type="entry name" value="FG-GAP_3"/>
    <property type="match status" value="1"/>
</dbReference>
<organism evidence="3 4">
    <name type="scientific">Cohnella soli</name>
    <dbReference type="NCBI Taxonomy" id="425005"/>
    <lineage>
        <taxon>Bacteria</taxon>
        <taxon>Bacillati</taxon>
        <taxon>Bacillota</taxon>
        <taxon>Bacilli</taxon>
        <taxon>Bacillales</taxon>
        <taxon>Paenibacillaceae</taxon>
        <taxon>Cohnella</taxon>
    </lineage>
</organism>
<protein>
    <submittedName>
        <fullName evidence="3">FG-GAP-like repeat-containing protein</fullName>
    </submittedName>
</protein>
<accession>A0ABW0HXV1</accession>
<feature type="signal peptide" evidence="2">
    <location>
        <begin position="1"/>
        <end position="26"/>
    </location>
</feature>
<dbReference type="EMBL" id="JBHSMI010000029">
    <property type="protein sequence ID" value="MFC5405165.1"/>
    <property type="molecule type" value="Genomic_DNA"/>
</dbReference>
<name>A0ABW0HXV1_9BACL</name>
<evidence type="ECO:0000313" key="3">
    <source>
        <dbReference type="EMBL" id="MFC5405165.1"/>
    </source>
</evidence>
<keyword evidence="4" id="KW-1185">Reference proteome</keyword>
<keyword evidence="1 2" id="KW-0732">Signal</keyword>
<dbReference type="Proteomes" id="UP001596113">
    <property type="component" value="Unassembled WGS sequence"/>
</dbReference>
<dbReference type="SUPFAM" id="SSF69318">
    <property type="entry name" value="Integrin alpha N-terminal domain"/>
    <property type="match status" value="1"/>
</dbReference>
<comment type="caution">
    <text evidence="3">The sequence shown here is derived from an EMBL/GenBank/DDBJ whole genome shotgun (WGS) entry which is preliminary data.</text>
</comment>
<dbReference type="InterPro" id="IPR028994">
    <property type="entry name" value="Integrin_alpha_N"/>
</dbReference>
<reference evidence="4" key="1">
    <citation type="journal article" date="2019" name="Int. J. Syst. Evol. Microbiol.">
        <title>The Global Catalogue of Microorganisms (GCM) 10K type strain sequencing project: providing services to taxonomists for standard genome sequencing and annotation.</title>
        <authorList>
            <consortium name="The Broad Institute Genomics Platform"/>
            <consortium name="The Broad Institute Genome Sequencing Center for Infectious Disease"/>
            <person name="Wu L."/>
            <person name="Ma J."/>
        </authorList>
    </citation>
    <scope>NUCLEOTIDE SEQUENCE [LARGE SCALE GENOMIC DNA]</scope>
    <source>
        <strain evidence="4">CGMCC 1.18575</strain>
    </source>
</reference>
<feature type="chain" id="PRO_5045338309" evidence="2">
    <location>
        <begin position="27"/>
        <end position="816"/>
    </location>
</feature>
<dbReference type="InterPro" id="IPR013517">
    <property type="entry name" value="FG-GAP"/>
</dbReference>
<evidence type="ECO:0000256" key="1">
    <source>
        <dbReference type="ARBA" id="ARBA00022729"/>
    </source>
</evidence>